<dbReference type="InterPro" id="IPR036397">
    <property type="entry name" value="RNaseH_sf"/>
</dbReference>
<dbReference type="InterPro" id="IPR025948">
    <property type="entry name" value="HTH-like_dom"/>
</dbReference>
<evidence type="ECO:0000259" key="1">
    <source>
        <dbReference type="Pfam" id="PF13276"/>
    </source>
</evidence>
<dbReference type="InterPro" id="IPR012337">
    <property type="entry name" value="RNaseH-like_sf"/>
</dbReference>
<feature type="non-terminal residue" evidence="2">
    <location>
        <position position="1"/>
    </location>
</feature>
<dbReference type="Pfam" id="PF13276">
    <property type="entry name" value="HTH_21"/>
    <property type="match status" value="1"/>
</dbReference>
<dbReference type="AlphaFoldDB" id="A0A3B1D9M1"/>
<evidence type="ECO:0000313" key="2">
    <source>
        <dbReference type="EMBL" id="VAX33533.1"/>
    </source>
</evidence>
<dbReference type="GO" id="GO:0003676">
    <property type="term" value="F:nucleic acid binding"/>
    <property type="evidence" value="ECO:0007669"/>
    <property type="project" value="InterPro"/>
</dbReference>
<dbReference type="SUPFAM" id="SSF53098">
    <property type="entry name" value="Ribonuclease H-like"/>
    <property type="match status" value="1"/>
</dbReference>
<name>A0A3B1D9M1_9ZZZZ</name>
<accession>A0A3B1D9M1</accession>
<proteinExistence type="predicted"/>
<sequence length="161" mass="18404">KSPRQIENENLIPIVKRASEESRDTYGARRISEEIAASGTPCGRYRARTLMNMPGISVRRRKKFKVTTNSKHNLPIAENILDRNFKVAVPDRVWVSDITYVWTSEGWLYLAVVLDLFHRKMCGLVHEQSDQQTIGYGCLTDGNLASSSNSWFDFSFRTGIF</sequence>
<dbReference type="PANTHER" id="PTHR46889:SF4">
    <property type="entry name" value="TRANSPOSASE INSO FOR INSERTION SEQUENCE ELEMENT IS911B-RELATED"/>
    <property type="match status" value="1"/>
</dbReference>
<dbReference type="Gene3D" id="3.30.420.10">
    <property type="entry name" value="Ribonuclease H-like superfamily/Ribonuclease H"/>
    <property type="match status" value="1"/>
</dbReference>
<organism evidence="2">
    <name type="scientific">hydrothermal vent metagenome</name>
    <dbReference type="NCBI Taxonomy" id="652676"/>
    <lineage>
        <taxon>unclassified sequences</taxon>
        <taxon>metagenomes</taxon>
        <taxon>ecological metagenomes</taxon>
    </lineage>
</organism>
<gene>
    <name evidence="2" type="ORF">MNBD_NITROSPIRAE01-1006</name>
</gene>
<dbReference type="EMBL" id="UOGF01000110">
    <property type="protein sequence ID" value="VAX33533.1"/>
    <property type="molecule type" value="Genomic_DNA"/>
</dbReference>
<dbReference type="PANTHER" id="PTHR46889">
    <property type="entry name" value="TRANSPOSASE INSF FOR INSERTION SEQUENCE IS3B-RELATED"/>
    <property type="match status" value="1"/>
</dbReference>
<reference evidence="2" key="1">
    <citation type="submission" date="2018-06" db="EMBL/GenBank/DDBJ databases">
        <authorList>
            <person name="Zhirakovskaya E."/>
        </authorList>
    </citation>
    <scope>NUCLEOTIDE SEQUENCE</scope>
</reference>
<protein>
    <submittedName>
        <fullName evidence="2">Mobile element protein</fullName>
    </submittedName>
</protein>
<dbReference type="InterPro" id="IPR050900">
    <property type="entry name" value="Transposase_IS3/IS150/IS904"/>
</dbReference>
<feature type="domain" description="HTH-like" evidence="1">
    <location>
        <begin position="8"/>
        <end position="64"/>
    </location>
</feature>